<comment type="pathway">
    <text evidence="1 9">Porphyrin-containing compound metabolism; protoporphyrin-IX biosynthesis; coproporphyrinogen-III from 5-aminolevulinate: step 3/4.</text>
</comment>
<name>A0A5C6RUT6_9FLAO</name>
<dbReference type="EMBL" id="VOOS01000003">
    <property type="protein sequence ID" value="TXB65152.1"/>
    <property type="molecule type" value="Genomic_DNA"/>
</dbReference>
<comment type="catalytic activity">
    <reaction evidence="8 9">
        <text>hydroxymethylbilane = uroporphyrinogen III + H2O</text>
        <dbReference type="Rhea" id="RHEA:18965"/>
        <dbReference type="ChEBI" id="CHEBI:15377"/>
        <dbReference type="ChEBI" id="CHEBI:57308"/>
        <dbReference type="ChEBI" id="CHEBI:57845"/>
        <dbReference type="EC" id="4.2.1.75"/>
    </reaction>
</comment>
<dbReference type="Proteomes" id="UP000321721">
    <property type="component" value="Unassembled WGS sequence"/>
</dbReference>
<organism evidence="11 12">
    <name type="scientific">Vicingus serpentipes</name>
    <dbReference type="NCBI Taxonomy" id="1926625"/>
    <lineage>
        <taxon>Bacteria</taxon>
        <taxon>Pseudomonadati</taxon>
        <taxon>Bacteroidota</taxon>
        <taxon>Flavobacteriia</taxon>
        <taxon>Flavobacteriales</taxon>
        <taxon>Vicingaceae</taxon>
        <taxon>Vicingus</taxon>
    </lineage>
</organism>
<sequence length="244" mass="26962">MLPLKRVKVLVPRPIGQADDFSNKLIELGAEPILFPLISVEAINKKEVKSTYEATAFDWIIFTSSIAVQFFFNVVKPEDVTTKIAVVGTSTKQEIEKLGLKVSFIPSAATAKKLVKEIPLNKGEKVFIPRSKIAGTAIVETLKKRGVLVTELSTYNNVPVDYTQEQIEEVLAQNINVITFTSASTVENFVLLLRKYKIKLGAQHIVTIGPSTTAAAQKMRLEVDKTAETHNVDGLIEAIESMYK</sequence>
<keyword evidence="5 9" id="KW-0627">Porphyrin biosynthesis</keyword>
<evidence type="ECO:0000256" key="9">
    <source>
        <dbReference type="RuleBase" id="RU366031"/>
    </source>
</evidence>
<dbReference type="OrthoDB" id="9815856at2"/>
<keyword evidence="12" id="KW-1185">Reference proteome</keyword>
<feature type="domain" description="Tetrapyrrole biosynthesis uroporphyrinogen III synthase" evidence="10">
    <location>
        <begin position="20"/>
        <end position="237"/>
    </location>
</feature>
<evidence type="ECO:0000256" key="2">
    <source>
        <dbReference type="ARBA" id="ARBA00008133"/>
    </source>
</evidence>
<accession>A0A5C6RUT6</accession>
<evidence type="ECO:0000313" key="11">
    <source>
        <dbReference type="EMBL" id="TXB65152.1"/>
    </source>
</evidence>
<evidence type="ECO:0000256" key="3">
    <source>
        <dbReference type="ARBA" id="ARBA00013109"/>
    </source>
</evidence>
<dbReference type="EC" id="4.2.1.75" evidence="3 9"/>
<dbReference type="InterPro" id="IPR003754">
    <property type="entry name" value="4pyrrol_synth_uPrphyn_synth"/>
</dbReference>
<dbReference type="GO" id="GO:0006780">
    <property type="term" value="P:uroporphyrinogen III biosynthetic process"/>
    <property type="evidence" value="ECO:0007669"/>
    <property type="project" value="UniProtKB-UniRule"/>
</dbReference>
<dbReference type="PANTHER" id="PTHR38042">
    <property type="entry name" value="UROPORPHYRINOGEN-III SYNTHASE, CHLOROPLASTIC"/>
    <property type="match status" value="1"/>
</dbReference>
<dbReference type="CDD" id="cd06578">
    <property type="entry name" value="HemD"/>
    <property type="match status" value="1"/>
</dbReference>
<comment type="caution">
    <text evidence="11">The sequence shown here is derived from an EMBL/GenBank/DDBJ whole genome shotgun (WGS) entry which is preliminary data.</text>
</comment>
<dbReference type="PANTHER" id="PTHR38042:SF1">
    <property type="entry name" value="UROPORPHYRINOGEN-III SYNTHASE, CHLOROPLASTIC"/>
    <property type="match status" value="1"/>
</dbReference>
<dbReference type="GO" id="GO:0004852">
    <property type="term" value="F:uroporphyrinogen-III synthase activity"/>
    <property type="evidence" value="ECO:0007669"/>
    <property type="project" value="UniProtKB-UniRule"/>
</dbReference>
<comment type="function">
    <text evidence="6 9">Catalyzes cyclization of the linear tetrapyrrole, hydroxymethylbilane, to the macrocyclic uroporphyrinogen III.</text>
</comment>
<dbReference type="RefSeq" id="WP_147099932.1">
    <property type="nucleotide sequence ID" value="NZ_VOOS01000003.1"/>
</dbReference>
<proteinExistence type="inferred from homology"/>
<dbReference type="UniPathway" id="UPA00251">
    <property type="reaction ID" value="UER00320"/>
</dbReference>
<evidence type="ECO:0000256" key="8">
    <source>
        <dbReference type="ARBA" id="ARBA00048617"/>
    </source>
</evidence>
<evidence type="ECO:0000259" key="10">
    <source>
        <dbReference type="Pfam" id="PF02602"/>
    </source>
</evidence>
<evidence type="ECO:0000256" key="5">
    <source>
        <dbReference type="ARBA" id="ARBA00023244"/>
    </source>
</evidence>
<keyword evidence="4 9" id="KW-0456">Lyase</keyword>
<evidence type="ECO:0000256" key="1">
    <source>
        <dbReference type="ARBA" id="ARBA00004772"/>
    </source>
</evidence>
<evidence type="ECO:0000256" key="6">
    <source>
        <dbReference type="ARBA" id="ARBA00037589"/>
    </source>
</evidence>
<dbReference type="SUPFAM" id="SSF69618">
    <property type="entry name" value="HemD-like"/>
    <property type="match status" value="1"/>
</dbReference>
<dbReference type="InterPro" id="IPR039793">
    <property type="entry name" value="UROS/Hem4"/>
</dbReference>
<comment type="similarity">
    <text evidence="2 9">Belongs to the uroporphyrinogen-III synthase family.</text>
</comment>
<evidence type="ECO:0000256" key="4">
    <source>
        <dbReference type="ARBA" id="ARBA00023239"/>
    </source>
</evidence>
<reference evidence="11 12" key="1">
    <citation type="submission" date="2019-08" db="EMBL/GenBank/DDBJ databases">
        <title>Genome of Vicingus serpentipes NCIMB 15042.</title>
        <authorList>
            <person name="Bowman J.P."/>
        </authorList>
    </citation>
    <scope>NUCLEOTIDE SEQUENCE [LARGE SCALE GENOMIC DNA]</scope>
    <source>
        <strain evidence="11 12">NCIMB 15042</strain>
    </source>
</reference>
<dbReference type="AlphaFoldDB" id="A0A5C6RUT6"/>
<dbReference type="GO" id="GO:0006782">
    <property type="term" value="P:protoporphyrinogen IX biosynthetic process"/>
    <property type="evidence" value="ECO:0007669"/>
    <property type="project" value="UniProtKB-UniRule"/>
</dbReference>
<evidence type="ECO:0000313" key="12">
    <source>
        <dbReference type="Proteomes" id="UP000321721"/>
    </source>
</evidence>
<dbReference type="Gene3D" id="3.40.50.10090">
    <property type="match status" value="2"/>
</dbReference>
<gene>
    <name evidence="11" type="ORF">FRY74_06925</name>
</gene>
<dbReference type="InterPro" id="IPR036108">
    <property type="entry name" value="4pyrrol_syn_uPrphyn_synt_sf"/>
</dbReference>
<protein>
    <recommendedName>
        <fullName evidence="7 9">Uroporphyrinogen-III synthase</fullName>
        <ecNumber evidence="3 9">4.2.1.75</ecNumber>
    </recommendedName>
</protein>
<dbReference type="Pfam" id="PF02602">
    <property type="entry name" value="HEM4"/>
    <property type="match status" value="1"/>
</dbReference>
<evidence type="ECO:0000256" key="7">
    <source>
        <dbReference type="ARBA" id="ARBA00040167"/>
    </source>
</evidence>